<dbReference type="Gene3D" id="3.30.70.100">
    <property type="match status" value="1"/>
</dbReference>
<feature type="transmembrane region" description="Helical" evidence="10">
    <location>
        <begin position="186"/>
        <end position="204"/>
    </location>
</feature>
<dbReference type="InterPro" id="IPR027256">
    <property type="entry name" value="P-typ_ATPase_IB"/>
</dbReference>
<dbReference type="InterPro" id="IPR023298">
    <property type="entry name" value="ATPase_P-typ_TM_dom_sf"/>
</dbReference>
<evidence type="ECO:0000256" key="9">
    <source>
        <dbReference type="ARBA" id="ARBA00023136"/>
    </source>
</evidence>
<keyword evidence="6 10" id="KW-0067">ATP-binding</keyword>
<comment type="similarity">
    <text evidence="2 10">Belongs to the cation transport ATPase (P-type) (TC 3.A.3) family. Type IB subfamily.</text>
</comment>
<keyword evidence="8 10" id="KW-1133">Transmembrane helix</keyword>
<dbReference type="GO" id="GO:0043682">
    <property type="term" value="F:P-type divalent copper transporter activity"/>
    <property type="evidence" value="ECO:0007669"/>
    <property type="project" value="TreeGrafter"/>
</dbReference>
<evidence type="ECO:0000256" key="8">
    <source>
        <dbReference type="ARBA" id="ARBA00022989"/>
    </source>
</evidence>
<dbReference type="SUPFAM" id="SSF56784">
    <property type="entry name" value="HAD-like"/>
    <property type="match status" value="1"/>
</dbReference>
<dbReference type="EMBL" id="PDLM01000010">
    <property type="protein sequence ID" value="RDW67530.1"/>
    <property type="molecule type" value="Genomic_DNA"/>
</dbReference>
<dbReference type="PANTHER" id="PTHR43520:SF8">
    <property type="entry name" value="P-TYPE CU(+) TRANSPORTER"/>
    <property type="match status" value="1"/>
</dbReference>
<dbReference type="Gene3D" id="2.70.150.10">
    <property type="entry name" value="Calcium-transporting ATPase, cytoplasmic transduction domain A"/>
    <property type="match status" value="1"/>
</dbReference>
<dbReference type="Gene3D" id="3.40.1110.10">
    <property type="entry name" value="Calcium-transporting ATPase, cytoplasmic domain N"/>
    <property type="match status" value="1"/>
</dbReference>
<dbReference type="InterPro" id="IPR059000">
    <property type="entry name" value="ATPase_P-type_domA"/>
</dbReference>
<dbReference type="InterPro" id="IPR018303">
    <property type="entry name" value="ATPase_P-typ_P_site"/>
</dbReference>
<dbReference type="SUPFAM" id="SSF81660">
    <property type="entry name" value="Metal cation-transporting ATPase, ATP-binding domain N"/>
    <property type="match status" value="1"/>
</dbReference>
<dbReference type="GO" id="GO:0016020">
    <property type="term" value="C:membrane"/>
    <property type="evidence" value="ECO:0007669"/>
    <property type="project" value="UniProtKB-SubCell"/>
</dbReference>
<evidence type="ECO:0000256" key="5">
    <source>
        <dbReference type="ARBA" id="ARBA00022741"/>
    </source>
</evidence>
<organism evidence="12 13">
    <name type="scientific">Coleophoma cylindrospora</name>
    <dbReference type="NCBI Taxonomy" id="1849047"/>
    <lineage>
        <taxon>Eukaryota</taxon>
        <taxon>Fungi</taxon>
        <taxon>Dikarya</taxon>
        <taxon>Ascomycota</taxon>
        <taxon>Pezizomycotina</taxon>
        <taxon>Leotiomycetes</taxon>
        <taxon>Helotiales</taxon>
        <taxon>Dermateaceae</taxon>
        <taxon>Coleophoma</taxon>
    </lineage>
</organism>
<dbReference type="Pfam" id="PF00403">
    <property type="entry name" value="HMA"/>
    <property type="match status" value="1"/>
</dbReference>
<keyword evidence="5 10" id="KW-0547">Nucleotide-binding</keyword>
<evidence type="ECO:0000256" key="7">
    <source>
        <dbReference type="ARBA" id="ARBA00022967"/>
    </source>
</evidence>
<dbReference type="PROSITE" id="PS50846">
    <property type="entry name" value="HMA_2"/>
    <property type="match status" value="1"/>
</dbReference>
<proteinExistence type="inferred from homology"/>
<dbReference type="GO" id="GO:0012505">
    <property type="term" value="C:endomembrane system"/>
    <property type="evidence" value="ECO:0007669"/>
    <property type="project" value="UniProtKB-SubCell"/>
</dbReference>
<name>A0A3D8R0S1_9HELO</name>
<dbReference type="Gene3D" id="3.40.50.1000">
    <property type="entry name" value="HAD superfamily/HAD-like"/>
    <property type="match status" value="1"/>
</dbReference>
<dbReference type="STRING" id="1849047.A0A3D8R0S1"/>
<feature type="transmembrane region" description="Helical" evidence="10">
    <location>
        <begin position="402"/>
        <end position="429"/>
    </location>
</feature>
<evidence type="ECO:0000256" key="2">
    <source>
        <dbReference type="ARBA" id="ARBA00006024"/>
    </source>
</evidence>
<gene>
    <name evidence="12" type="ORF">BP6252_08926</name>
</gene>
<dbReference type="SUPFAM" id="SSF81653">
    <property type="entry name" value="Calcium ATPase, transduction domain A"/>
    <property type="match status" value="1"/>
</dbReference>
<dbReference type="AlphaFoldDB" id="A0A3D8R0S1"/>
<keyword evidence="13" id="KW-1185">Reference proteome</keyword>
<sequence length="788" mass="85149">MRMISVHDSIKAHTNKITGDRECTESCRIKITGITCPACVETITSTLLAMPGVTEVKISHIVSQALIVYTPKAVHVEDFVAKIEELGYEAEHLAATQDWAADIDEADARRKRAIDEWKTALYGAGVLTILIIALGLFPARVNSYLNPRMKLWIEAVLCAIVIAFFARQIHYEAFRALQSRRSDMSLLTSLGMILSFVGSVYGIFSAKSMDATSLESTALLSCVATGGRLLKSIVVRQSVSSVSSLATLVTETAEVLIGTSQEDGTVTMALNKLQIGDRVVVSPGDIIPADGRILDGCGNIVETHITGEILPELKSKGSHVFAGSVAHDMNLVIEVTRVGRLTWLQHTLQLMAEGDTRKARIQEMADYLASRFVFIILTFAVLVFAKPLFFEAVSLSKALNRMIAVLLCACPCALSLASPTAVMIGLGLASERGILLKGGSQSIEAGSHTKTILFDKTGTLTTGKLSVINAQLAPYWNSSSSLKLSWWLTVLTAERLSKHPIAQAITQEAEQNVARLRYTNPGLGEDQTARIVKFNNCLGSGVICDLQLPLVLDITRRTRRVLIGNWKFLASNGVRDISKTDGDDFSLIQGRNDPKDINAMDSLIAIDNVYAGSIQLADMVRPEAVVALRLLRSHGYRIGMITGSTASVAHSVAQTVGIHPNWVYSGLLPKEKLGVITKLRSRHGPVTMVGDNLNDVQSMTAADFSIAAFVDINSLTAITADALLLADNPSTATSHAVEGLLKIPYLFKLTSNVYNKVWQNLLWAIVYNTLAVAAGAGVFEGFGITLSP</sequence>
<comment type="subcellular location">
    <subcellularLocation>
        <location evidence="1">Endomembrane system</location>
        <topology evidence="1">Multi-pass membrane protein</topology>
    </subcellularLocation>
    <subcellularLocation>
        <location evidence="10">Membrane</location>
    </subcellularLocation>
</comment>
<feature type="transmembrane region" description="Helical" evidence="10">
    <location>
        <begin position="149"/>
        <end position="166"/>
    </location>
</feature>
<evidence type="ECO:0000256" key="1">
    <source>
        <dbReference type="ARBA" id="ARBA00004127"/>
    </source>
</evidence>
<dbReference type="OrthoDB" id="432719at2759"/>
<dbReference type="GO" id="GO:0055070">
    <property type="term" value="P:copper ion homeostasis"/>
    <property type="evidence" value="ECO:0007669"/>
    <property type="project" value="TreeGrafter"/>
</dbReference>
<dbReference type="InterPro" id="IPR023299">
    <property type="entry name" value="ATPase_P-typ_cyto_dom_N"/>
</dbReference>
<dbReference type="PRINTS" id="PR00119">
    <property type="entry name" value="CATATPASE"/>
</dbReference>
<dbReference type="NCBIfam" id="TIGR01494">
    <property type="entry name" value="ATPase_P-type"/>
    <property type="match status" value="1"/>
</dbReference>
<dbReference type="GO" id="GO:0005507">
    <property type="term" value="F:copper ion binding"/>
    <property type="evidence" value="ECO:0007669"/>
    <property type="project" value="TreeGrafter"/>
</dbReference>
<dbReference type="InterPro" id="IPR006121">
    <property type="entry name" value="HMA_dom"/>
</dbReference>
<keyword evidence="3 10" id="KW-0812">Transmembrane</keyword>
<dbReference type="InterPro" id="IPR001757">
    <property type="entry name" value="P_typ_ATPase"/>
</dbReference>
<dbReference type="Proteomes" id="UP000256645">
    <property type="component" value="Unassembled WGS sequence"/>
</dbReference>
<dbReference type="GO" id="GO:0016887">
    <property type="term" value="F:ATP hydrolysis activity"/>
    <property type="evidence" value="ECO:0007669"/>
    <property type="project" value="InterPro"/>
</dbReference>
<dbReference type="GO" id="GO:0005524">
    <property type="term" value="F:ATP binding"/>
    <property type="evidence" value="ECO:0007669"/>
    <property type="project" value="UniProtKB-UniRule"/>
</dbReference>
<dbReference type="PANTHER" id="PTHR43520">
    <property type="entry name" value="ATP7, ISOFORM B"/>
    <property type="match status" value="1"/>
</dbReference>
<evidence type="ECO:0000256" key="10">
    <source>
        <dbReference type="RuleBase" id="RU362081"/>
    </source>
</evidence>
<dbReference type="SUPFAM" id="SSF55008">
    <property type="entry name" value="HMA, heavy metal-associated domain"/>
    <property type="match status" value="1"/>
</dbReference>
<keyword evidence="9 10" id="KW-0472">Membrane</keyword>
<dbReference type="InterPro" id="IPR036412">
    <property type="entry name" value="HAD-like_sf"/>
</dbReference>
<dbReference type="PROSITE" id="PS00154">
    <property type="entry name" value="ATPASE_E1_E2"/>
    <property type="match status" value="1"/>
</dbReference>
<evidence type="ECO:0000256" key="4">
    <source>
        <dbReference type="ARBA" id="ARBA00022723"/>
    </source>
</evidence>
<dbReference type="Pfam" id="PF00122">
    <property type="entry name" value="E1-E2_ATPase"/>
    <property type="match status" value="1"/>
</dbReference>
<dbReference type="NCBIfam" id="TIGR01525">
    <property type="entry name" value="ATPase-IB_hvy"/>
    <property type="match status" value="1"/>
</dbReference>
<keyword evidence="7" id="KW-1278">Translocase</keyword>
<evidence type="ECO:0000313" key="13">
    <source>
        <dbReference type="Proteomes" id="UP000256645"/>
    </source>
</evidence>
<feature type="transmembrane region" description="Helical" evidence="10">
    <location>
        <begin position="368"/>
        <end position="390"/>
    </location>
</feature>
<keyword evidence="4 10" id="KW-0479">Metal-binding</keyword>
<protein>
    <recommendedName>
        <fullName evidence="11">HMA domain-containing protein</fullName>
    </recommendedName>
</protein>
<dbReference type="InterPro" id="IPR036163">
    <property type="entry name" value="HMA_dom_sf"/>
</dbReference>
<reference evidence="12 13" key="1">
    <citation type="journal article" date="2018" name="IMA Fungus">
        <title>IMA Genome-F 9: Draft genome sequence of Annulohypoxylon stygium, Aspergillus mulundensis, Berkeleyomyces basicola (syn. Thielaviopsis basicola), Ceratocystis smalleyi, two Cercospora beticola strains, Coleophoma cylindrospora, Fusarium fracticaudum, Phialophora cf. hyalina, and Morchella septimelata.</title>
        <authorList>
            <person name="Wingfield B.D."/>
            <person name="Bills G.F."/>
            <person name="Dong Y."/>
            <person name="Huang W."/>
            <person name="Nel W.J."/>
            <person name="Swalarsk-Parry B.S."/>
            <person name="Vaghefi N."/>
            <person name="Wilken P.M."/>
            <person name="An Z."/>
            <person name="de Beer Z.W."/>
            <person name="De Vos L."/>
            <person name="Chen L."/>
            <person name="Duong T.A."/>
            <person name="Gao Y."/>
            <person name="Hammerbacher A."/>
            <person name="Kikkert J.R."/>
            <person name="Li Y."/>
            <person name="Li H."/>
            <person name="Li K."/>
            <person name="Li Q."/>
            <person name="Liu X."/>
            <person name="Ma X."/>
            <person name="Naidoo K."/>
            <person name="Pethybridge S.J."/>
            <person name="Sun J."/>
            <person name="Steenkamp E.T."/>
            <person name="van der Nest M.A."/>
            <person name="van Wyk S."/>
            <person name="Wingfield M.J."/>
            <person name="Xiong C."/>
            <person name="Yue Q."/>
            <person name="Zhang X."/>
        </authorList>
    </citation>
    <scope>NUCLEOTIDE SEQUENCE [LARGE SCALE GENOMIC DNA]</scope>
    <source>
        <strain evidence="12 13">BP6252</strain>
    </source>
</reference>
<evidence type="ECO:0000259" key="11">
    <source>
        <dbReference type="PROSITE" id="PS50846"/>
    </source>
</evidence>
<comment type="caution">
    <text evidence="12">The sequence shown here is derived from an EMBL/GenBank/DDBJ whole genome shotgun (WGS) entry which is preliminary data.</text>
</comment>
<dbReference type="CDD" id="cd00371">
    <property type="entry name" value="HMA"/>
    <property type="match status" value="1"/>
</dbReference>
<evidence type="ECO:0000256" key="6">
    <source>
        <dbReference type="ARBA" id="ARBA00022840"/>
    </source>
</evidence>
<dbReference type="InterPro" id="IPR023214">
    <property type="entry name" value="HAD_sf"/>
</dbReference>
<accession>A0A3D8R0S1</accession>
<dbReference type="InterPro" id="IPR008250">
    <property type="entry name" value="ATPase_P-typ_transduc_dom_A_sf"/>
</dbReference>
<evidence type="ECO:0000313" key="12">
    <source>
        <dbReference type="EMBL" id="RDW67530.1"/>
    </source>
</evidence>
<feature type="domain" description="HMA" evidence="11">
    <location>
        <begin position="25"/>
        <end position="91"/>
    </location>
</feature>
<feature type="transmembrane region" description="Helical" evidence="10">
    <location>
        <begin position="119"/>
        <end position="137"/>
    </location>
</feature>
<dbReference type="Pfam" id="PF00702">
    <property type="entry name" value="Hydrolase"/>
    <property type="match status" value="1"/>
</dbReference>
<evidence type="ECO:0000256" key="3">
    <source>
        <dbReference type="ARBA" id="ARBA00022692"/>
    </source>
</evidence>
<dbReference type="SUPFAM" id="SSF81665">
    <property type="entry name" value="Calcium ATPase, transmembrane domain M"/>
    <property type="match status" value="1"/>
</dbReference>
<dbReference type="FunFam" id="3.30.70.100:FF:000001">
    <property type="entry name" value="ATPase copper transporting beta"/>
    <property type="match status" value="1"/>
</dbReference>